<dbReference type="Pfam" id="PF01243">
    <property type="entry name" value="PNPOx_N"/>
    <property type="match status" value="1"/>
</dbReference>
<name>A0A7K0E170_9NOCA</name>
<dbReference type="InterPro" id="IPR011576">
    <property type="entry name" value="Pyridox_Oxase_N"/>
</dbReference>
<dbReference type="Gene3D" id="2.30.110.10">
    <property type="entry name" value="Electron Transport, Fmn-binding Protein, Chain A"/>
    <property type="match status" value="1"/>
</dbReference>
<protein>
    <recommendedName>
        <fullName evidence="2">Pyridoxamine 5'-phosphate oxidase N-terminal domain-containing protein</fullName>
    </recommendedName>
</protein>
<proteinExistence type="predicted"/>
<feature type="domain" description="Pyridoxamine 5'-phosphate oxidase N-terminal" evidence="2">
    <location>
        <begin position="18"/>
        <end position="93"/>
    </location>
</feature>
<dbReference type="PANTHER" id="PTHR35176:SF6">
    <property type="entry name" value="HEME OXYGENASE HI_0854-RELATED"/>
    <property type="match status" value="1"/>
</dbReference>
<reference evidence="3 4" key="1">
    <citation type="submission" date="2019-10" db="EMBL/GenBank/DDBJ databases">
        <title>Nocardia macrotermitis sp. nov. and Nocardia aurantia sp. nov., isolated from the gut of fungus growing-termite Macrotermes natalensis.</title>
        <authorList>
            <person name="Benndorf R."/>
            <person name="Schwitalla J."/>
            <person name="Martin K."/>
            <person name="De Beer W."/>
            <person name="Kaster A.-K."/>
            <person name="Vollmers J."/>
            <person name="Poulsen M."/>
            <person name="Beemelmanns C."/>
        </authorList>
    </citation>
    <scope>NUCLEOTIDE SEQUENCE [LARGE SCALE GENOMIC DNA]</scope>
    <source>
        <strain evidence="3 4">RB56</strain>
    </source>
</reference>
<evidence type="ECO:0000313" key="4">
    <source>
        <dbReference type="Proteomes" id="UP000431401"/>
    </source>
</evidence>
<dbReference type="InterPro" id="IPR052019">
    <property type="entry name" value="F420H2_bilvrd_red/Heme_oxyg"/>
</dbReference>
<dbReference type="GO" id="GO:0070967">
    <property type="term" value="F:coenzyme F420 binding"/>
    <property type="evidence" value="ECO:0007669"/>
    <property type="project" value="TreeGrafter"/>
</dbReference>
<sequence length="138" mass="15241">MTASAESPKLGEIAGKADDPVLWLGTVTSQGRPSIRPVWFVLHEGKFVIFSTPNAWKVRHVQANPDVCITFHTDPAAKNLLVVAGRAEVSLEGHPPSSIPAYGVKYASGFADYNYSQQRFDELYPTRITVTPERAWGW</sequence>
<keyword evidence="1" id="KW-0560">Oxidoreductase</keyword>
<dbReference type="AlphaFoldDB" id="A0A7K0E170"/>
<dbReference type="SUPFAM" id="SSF50475">
    <property type="entry name" value="FMN-binding split barrel"/>
    <property type="match status" value="1"/>
</dbReference>
<dbReference type="GO" id="GO:0005829">
    <property type="term" value="C:cytosol"/>
    <property type="evidence" value="ECO:0007669"/>
    <property type="project" value="TreeGrafter"/>
</dbReference>
<gene>
    <name evidence="3" type="ORF">NRB56_74470</name>
</gene>
<evidence type="ECO:0000259" key="2">
    <source>
        <dbReference type="Pfam" id="PF01243"/>
    </source>
</evidence>
<comment type="caution">
    <text evidence="3">The sequence shown here is derived from an EMBL/GenBank/DDBJ whole genome shotgun (WGS) entry which is preliminary data.</text>
</comment>
<dbReference type="GO" id="GO:0016627">
    <property type="term" value="F:oxidoreductase activity, acting on the CH-CH group of donors"/>
    <property type="evidence" value="ECO:0007669"/>
    <property type="project" value="TreeGrafter"/>
</dbReference>
<evidence type="ECO:0000313" key="3">
    <source>
        <dbReference type="EMBL" id="MQY31836.1"/>
    </source>
</evidence>
<dbReference type="PANTHER" id="PTHR35176">
    <property type="entry name" value="HEME OXYGENASE HI_0854-RELATED"/>
    <property type="match status" value="1"/>
</dbReference>
<accession>A0A7K0E170</accession>
<dbReference type="EMBL" id="WEGI01000024">
    <property type="protein sequence ID" value="MQY31836.1"/>
    <property type="molecule type" value="Genomic_DNA"/>
</dbReference>
<dbReference type="InterPro" id="IPR012349">
    <property type="entry name" value="Split_barrel_FMN-bd"/>
</dbReference>
<keyword evidence="4" id="KW-1185">Reference proteome</keyword>
<evidence type="ECO:0000256" key="1">
    <source>
        <dbReference type="ARBA" id="ARBA00023002"/>
    </source>
</evidence>
<organism evidence="3 4">
    <name type="scientific">Nocardia aurantia</name>
    <dbReference type="NCBI Taxonomy" id="2585199"/>
    <lineage>
        <taxon>Bacteria</taxon>
        <taxon>Bacillati</taxon>
        <taxon>Actinomycetota</taxon>
        <taxon>Actinomycetes</taxon>
        <taxon>Mycobacteriales</taxon>
        <taxon>Nocardiaceae</taxon>
        <taxon>Nocardia</taxon>
    </lineage>
</organism>
<dbReference type="Proteomes" id="UP000431401">
    <property type="component" value="Unassembled WGS sequence"/>
</dbReference>